<protein>
    <submittedName>
        <fullName evidence="1">Uncharacterized protein</fullName>
    </submittedName>
</protein>
<accession>A0A0X1KN63</accession>
<organism evidence="1 2">
    <name type="scientific">Thermococcus guaymasensis DSM 11113</name>
    <dbReference type="NCBI Taxonomy" id="1432656"/>
    <lineage>
        <taxon>Archaea</taxon>
        <taxon>Methanobacteriati</taxon>
        <taxon>Methanobacteriota</taxon>
        <taxon>Thermococci</taxon>
        <taxon>Thermococcales</taxon>
        <taxon>Thermococcaceae</taxon>
        <taxon>Thermococcus</taxon>
    </lineage>
</organism>
<evidence type="ECO:0000313" key="1">
    <source>
        <dbReference type="EMBL" id="AJC72722.1"/>
    </source>
</evidence>
<dbReference type="PATRIC" id="fig|1432656.3.peg.1086"/>
<dbReference type="EMBL" id="CP007140">
    <property type="protein sequence ID" value="AJC72722.1"/>
    <property type="molecule type" value="Genomic_DNA"/>
</dbReference>
<reference evidence="1 2" key="1">
    <citation type="submission" date="2014-01" db="EMBL/GenBank/DDBJ databases">
        <title>Genome sequencing of Thermococcus guaymasensis.</title>
        <authorList>
            <person name="Zhang X."/>
            <person name="Alvare G."/>
            <person name="Fristensky B."/>
            <person name="Chen L."/>
            <person name="Suen T."/>
            <person name="Chen Q."/>
            <person name="Ma K."/>
        </authorList>
    </citation>
    <scope>NUCLEOTIDE SEQUENCE [LARGE SCALE GENOMIC DNA]</scope>
    <source>
        <strain evidence="1 2">DSM 11113</strain>
    </source>
</reference>
<dbReference type="Proteomes" id="UP000062043">
    <property type="component" value="Chromosome"/>
</dbReference>
<dbReference type="AlphaFoldDB" id="A0A0X1KN63"/>
<sequence>MGFSATPASARTLEVVAFDKAKIAVENVQSMSVSVGGGYGGVSVEVSATFSSDHGFAFGAALAGIYDLHLHKYVSFGRDFDYAEKDYDTWGPIDITRISYDEKIKWTKGIELKGDPYGAIYVSTGFYLKVTKVVERTWPLSDYTKVVYEDSHELVGLAFGKTIAT</sequence>
<dbReference type="STRING" id="1432656.X802_05595"/>
<name>A0A0X1KN63_9EURY</name>
<proteinExistence type="predicted"/>
<dbReference type="KEGG" id="tgy:X802_05595"/>
<evidence type="ECO:0000313" key="2">
    <source>
        <dbReference type="Proteomes" id="UP000062043"/>
    </source>
</evidence>
<keyword evidence="2" id="KW-1185">Reference proteome</keyword>
<gene>
    <name evidence="1" type="ORF">X802_05595</name>
</gene>